<feature type="domain" description="Peptidase M16 middle/third" evidence="3">
    <location>
        <begin position="13"/>
        <end position="153"/>
    </location>
</feature>
<proteinExistence type="evidence at transcript level"/>
<feature type="non-terminal residue" evidence="4">
    <location>
        <position position="163"/>
    </location>
</feature>
<feature type="region of interest" description="Disordered" evidence="2">
    <location>
        <begin position="1"/>
        <end position="22"/>
    </location>
</feature>
<reference evidence="4" key="1">
    <citation type="journal article" date="2012" name="Bioengineered">
        <title>Additional insights into the genome of the oleaginous model alga Nannochloropsis gaditana.</title>
        <authorList>
            <person name="Jinkerson R.E."/>
            <person name="Radakovits R."/>
            <person name="Posewitz M.C."/>
        </authorList>
    </citation>
    <scope>NUCLEOTIDE SEQUENCE</scope>
    <source>
        <strain evidence="4">CCMP526</strain>
    </source>
</reference>
<dbReference type="Pfam" id="PF16187">
    <property type="entry name" value="Peptidase_M16_M"/>
    <property type="match status" value="1"/>
</dbReference>
<dbReference type="InterPro" id="IPR032632">
    <property type="entry name" value="Peptidase_M16_M"/>
</dbReference>
<evidence type="ECO:0000313" key="4">
    <source>
        <dbReference type="EMBL" id="AFJ68973.1"/>
    </source>
</evidence>
<name>I2CPZ0_NANGC</name>
<gene>
    <name evidence="4" type="ORF">NGATSA_3036900</name>
</gene>
<dbReference type="SUPFAM" id="SSF63411">
    <property type="entry name" value="LuxS/MPP-like metallohydrolase"/>
    <property type="match status" value="1"/>
</dbReference>
<dbReference type="PANTHER" id="PTHR43690">
    <property type="entry name" value="NARDILYSIN"/>
    <property type="match status" value="1"/>
</dbReference>
<dbReference type="GO" id="GO:0046872">
    <property type="term" value="F:metal ion binding"/>
    <property type="evidence" value="ECO:0007669"/>
    <property type="project" value="UniProtKB-KW"/>
</dbReference>
<accession>I2CPZ0</accession>
<dbReference type="PANTHER" id="PTHR43690:SF18">
    <property type="entry name" value="INSULIN-DEGRADING ENZYME-RELATED"/>
    <property type="match status" value="1"/>
</dbReference>
<protein>
    <submittedName>
        <fullName evidence="4">Insulin-degrading enzyme</fullName>
    </submittedName>
</protein>
<organism evidence="4">
    <name type="scientific">Nannochloropsis gaditana (strain CCMP526)</name>
    <name type="common">Green microalga</name>
    <name type="synonym">Microchloropsis gaditana</name>
    <dbReference type="NCBI Taxonomy" id="1093141"/>
    <lineage>
        <taxon>Eukaryota</taxon>
        <taxon>Sar</taxon>
        <taxon>Stramenopiles</taxon>
        <taxon>Ochrophyta</taxon>
        <taxon>Eustigmatophyceae</taxon>
        <taxon>Eustigmatales</taxon>
        <taxon>Monodopsidaceae</taxon>
        <taxon>Nannochloropsis</taxon>
    </lineage>
</organism>
<reference evidence="4" key="2">
    <citation type="journal article" date="2012" name="Nat. Commun.">
        <title>Draft genome sequence and genetic transformation of the oleaginous alga Nannochloropis gaditana.</title>
        <authorList>
            <person name="Radakovits R."/>
            <person name="Jinkerson R.E."/>
            <person name="Fuerstenberg S.I."/>
            <person name="Tae H."/>
            <person name="Settlage R.E."/>
            <person name="Boore J.L."/>
            <person name="Posewitz M.C."/>
        </authorList>
    </citation>
    <scope>NUCLEOTIDE SEQUENCE</scope>
    <source>
        <strain evidence="4">CCMP526</strain>
    </source>
</reference>
<dbReference type="InterPro" id="IPR050626">
    <property type="entry name" value="Peptidase_M16"/>
</dbReference>
<sequence>MEQRQRFPLLQRRPSPLRIHDPNPFLPRNVELKASVIPRAAPGTPVPGPKLLQDGPAWRLFHKQDRCFGKPKVYAIFQVANPAFGASPRNVALSRLLKVAFQDALTEATYPASLAGLSYDLDFTAKGLRLTVGGYNDRLADFTRKIASRLYSFSQELSSSSSS</sequence>
<dbReference type="GO" id="GO:0004222">
    <property type="term" value="F:metalloendopeptidase activity"/>
    <property type="evidence" value="ECO:0007669"/>
    <property type="project" value="TreeGrafter"/>
</dbReference>
<keyword evidence="1" id="KW-0479">Metal-binding</keyword>
<feature type="compositionally biased region" description="Low complexity" evidence="2">
    <location>
        <begin position="1"/>
        <end position="17"/>
    </location>
</feature>
<evidence type="ECO:0000256" key="1">
    <source>
        <dbReference type="ARBA" id="ARBA00022723"/>
    </source>
</evidence>
<dbReference type="EMBL" id="JU970567">
    <property type="protein sequence ID" value="AFJ68973.1"/>
    <property type="molecule type" value="mRNA"/>
</dbReference>
<dbReference type="Gene3D" id="3.30.830.10">
    <property type="entry name" value="Metalloenzyme, LuxS/M16 peptidase-like"/>
    <property type="match status" value="1"/>
</dbReference>
<dbReference type="GO" id="GO:0051603">
    <property type="term" value="P:proteolysis involved in protein catabolic process"/>
    <property type="evidence" value="ECO:0007669"/>
    <property type="project" value="TreeGrafter"/>
</dbReference>
<evidence type="ECO:0000256" key="2">
    <source>
        <dbReference type="SAM" id="MobiDB-lite"/>
    </source>
</evidence>
<dbReference type="GO" id="GO:0005739">
    <property type="term" value="C:mitochondrion"/>
    <property type="evidence" value="ECO:0007669"/>
    <property type="project" value="TreeGrafter"/>
</dbReference>
<dbReference type="AlphaFoldDB" id="I2CPZ0"/>
<dbReference type="InterPro" id="IPR011249">
    <property type="entry name" value="Metalloenz_LuxS/M16"/>
</dbReference>
<evidence type="ECO:0000259" key="3">
    <source>
        <dbReference type="Pfam" id="PF16187"/>
    </source>
</evidence>
<dbReference type="GO" id="GO:0043171">
    <property type="term" value="P:peptide catabolic process"/>
    <property type="evidence" value="ECO:0007669"/>
    <property type="project" value="TreeGrafter"/>
</dbReference>
<dbReference type="GO" id="GO:0005829">
    <property type="term" value="C:cytosol"/>
    <property type="evidence" value="ECO:0007669"/>
    <property type="project" value="TreeGrafter"/>
</dbReference>